<dbReference type="AlphaFoldDB" id="A0A6A6B973"/>
<gene>
    <name evidence="1" type="ORF">K452DRAFT_48005</name>
</gene>
<proteinExistence type="predicted"/>
<accession>A0A6A6B973</accession>
<dbReference type="Proteomes" id="UP000799438">
    <property type="component" value="Unassembled WGS sequence"/>
</dbReference>
<dbReference type="EMBL" id="ML995489">
    <property type="protein sequence ID" value="KAF2140546.1"/>
    <property type="molecule type" value="Genomic_DNA"/>
</dbReference>
<organism evidence="1 2">
    <name type="scientific">Aplosporella prunicola CBS 121167</name>
    <dbReference type="NCBI Taxonomy" id="1176127"/>
    <lineage>
        <taxon>Eukaryota</taxon>
        <taxon>Fungi</taxon>
        <taxon>Dikarya</taxon>
        <taxon>Ascomycota</taxon>
        <taxon>Pezizomycotina</taxon>
        <taxon>Dothideomycetes</taxon>
        <taxon>Dothideomycetes incertae sedis</taxon>
        <taxon>Botryosphaeriales</taxon>
        <taxon>Aplosporellaceae</taxon>
        <taxon>Aplosporella</taxon>
    </lineage>
</organism>
<evidence type="ECO:0000313" key="2">
    <source>
        <dbReference type="Proteomes" id="UP000799438"/>
    </source>
</evidence>
<sequence length="92" mass="10026">MVCAYAVWWSLRAAPSPLTPGHVPLAELSCPAAVPSTLSCRVAVLPRSCCACDWGLSTFDSCYETDRHDRQTRCTYLLKQGDARALKHALSA</sequence>
<protein>
    <submittedName>
        <fullName evidence="1">Uncharacterized protein</fullName>
    </submittedName>
</protein>
<dbReference type="GeneID" id="54304226"/>
<evidence type="ECO:0000313" key="1">
    <source>
        <dbReference type="EMBL" id="KAF2140546.1"/>
    </source>
</evidence>
<name>A0A6A6B973_9PEZI</name>
<reference evidence="1" key="1">
    <citation type="journal article" date="2020" name="Stud. Mycol.">
        <title>101 Dothideomycetes genomes: a test case for predicting lifestyles and emergence of pathogens.</title>
        <authorList>
            <person name="Haridas S."/>
            <person name="Albert R."/>
            <person name="Binder M."/>
            <person name="Bloem J."/>
            <person name="Labutti K."/>
            <person name="Salamov A."/>
            <person name="Andreopoulos B."/>
            <person name="Baker S."/>
            <person name="Barry K."/>
            <person name="Bills G."/>
            <person name="Bluhm B."/>
            <person name="Cannon C."/>
            <person name="Castanera R."/>
            <person name="Culley D."/>
            <person name="Daum C."/>
            <person name="Ezra D."/>
            <person name="Gonzalez J."/>
            <person name="Henrissat B."/>
            <person name="Kuo A."/>
            <person name="Liang C."/>
            <person name="Lipzen A."/>
            <person name="Lutzoni F."/>
            <person name="Magnuson J."/>
            <person name="Mondo S."/>
            <person name="Nolan M."/>
            <person name="Ohm R."/>
            <person name="Pangilinan J."/>
            <person name="Park H.-J."/>
            <person name="Ramirez L."/>
            <person name="Alfaro M."/>
            <person name="Sun H."/>
            <person name="Tritt A."/>
            <person name="Yoshinaga Y."/>
            <person name="Zwiers L.-H."/>
            <person name="Turgeon B."/>
            <person name="Goodwin S."/>
            <person name="Spatafora J."/>
            <person name="Crous P."/>
            <person name="Grigoriev I."/>
        </authorList>
    </citation>
    <scope>NUCLEOTIDE SEQUENCE</scope>
    <source>
        <strain evidence="1">CBS 121167</strain>
    </source>
</reference>
<dbReference type="RefSeq" id="XP_033396259.1">
    <property type="nucleotide sequence ID" value="XM_033546719.1"/>
</dbReference>
<keyword evidence="2" id="KW-1185">Reference proteome</keyword>